<name>A0A6H1TWL4_9CYAN</name>
<evidence type="ECO:0000313" key="8">
    <source>
        <dbReference type="Proteomes" id="UP000500857"/>
    </source>
</evidence>
<protein>
    <recommendedName>
        <fullName evidence="5">Putative pre-16S rRNA nuclease</fullName>
        <ecNumber evidence="5">3.1.-.-</ecNumber>
    </recommendedName>
</protein>
<evidence type="ECO:0000313" key="7">
    <source>
        <dbReference type="EMBL" id="QIZ70998.1"/>
    </source>
</evidence>
<dbReference type="GO" id="GO:0000967">
    <property type="term" value="P:rRNA 5'-end processing"/>
    <property type="evidence" value="ECO:0007669"/>
    <property type="project" value="UniProtKB-UniRule"/>
</dbReference>
<dbReference type="InterPro" id="IPR005227">
    <property type="entry name" value="YqgF"/>
</dbReference>
<evidence type="ECO:0000259" key="6">
    <source>
        <dbReference type="SMART" id="SM00732"/>
    </source>
</evidence>
<dbReference type="PANTHER" id="PTHR33317:SF4">
    <property type="entry name" value="POLYNUCLEOTIDYL TRANSFERASE, RIBONUCLEASE H-LIKE SUPERFAMILY PROTEIN"/>
    <property type="match status" value="1"/>
</dbReference>
<comment type="function">
    <text evidence="5">Could be a nuclease involved in processing of the 5'-end of pre-16S rRNA.</text>
</comment>
<evidence type="ECO:0000256" key="5">
    <source>
        <dbReference type="HAMAP-Rule" id="MF_00651"/>
    </source>
</evidence>
<dbReference type="EC" id="3.1.-.-" evidence="5"/>
<reference evidence="7 8" key="1">
    <citation type="submission" date="2020-04" db="EMBL/GenBank/DDBJ databases">
        <authorList>
            <person name="Basu S."/>
            <person name="Maruthanayagam V."/>
            <person name="Chakraborty S."/>
            <person name="Pramanik A."/>
            <person name="Mukherjee J."/>
            <person name="Brink B."/>
        </authorList>
    </citation>
    <scope>NUCLEOTIDE SEQUENCE [LARGE SCALE GENOMIC DNA]</scope>
    <source>
        <strain evidence="7 8">AP17</strain>
    </source>
</reference>
<dbReference type="InterPro" id="IPR012337">
    <property type="entry name" value="RNaseH-like_sf"/>
</dbReference>
<evidence type="ECO:0000256" key="1">
    <source>
        <dbReference type="ARBA" id="ARBA00022490"/>
    </source>
</evidence>
<dbReference type="Pfam" id="PF03652">
    <property type="entry name" value="RuvX"/>
    <property type="match status" value="1"/>
</dbReference>
<dbReference type="SUPFAM" id="SSF53098">
    <property type="entry name" value="Ribonuclease H-like"/>
    <property type="match status" value="1"/>
</dbReference>
<dbReference type="InterPro" id="IPR006641">
    <property type="entry name" value="YqgF/RNaseH-like_dom"/>
</dbReference>
<dbReference type="GO" id="GO:0004518">
    <property type="term" value="F:nuclease activity"/>
    <property type="evidence" value="ECO:0007669"/>
    <property type="project" value="UniProtKB-KW"/>
</dbReference>
<dbReference type="NCBIfam" id="TIGR00250">
    <property type="entry name" value="RNAse_H_YqgF"/>
    <property type="match status" value="1"/>
</dbReference>
<evidence type="ECO:0000256" key="4">
    <source>
        <dbReference type="ARBA" id="ARBA00022801"/>
    </source>
</evidence>
<dbReference type="EMBL" id="CP051167">
    <property type="protein sequence ID" value="QIZ70998.1"/>
    <property type="molecule type" value="Genomic_DNA"/>
</dbReference>
<keyword evidence="1 5" id="KW-0963">Cytoplasm</keyword>
<feature type="domain" description="YqgF/RNase H-like" evidence="6">
    <location>
        <begin position="5"/>
        <end position="105"/>
    </location>
</feature>
<dbReference type="SMART" id="SM00732">
    <property type="entry name" value="YqgFc"/>
    <property type="match status" value="1"/>
</dbReference>
<dbReference type="InterPro" id="IPR037027">
    <property type="entry name" value="YqgF/RNaseH-like_dom_sf"/>
</dbReference>
<comment type="subcellular location">
    <subcellularLocation>
        <location evidence="5">Cytoplasm</location>
    </subcellularLocation>
</comment>
<gene>
    <name evidence="7" type="primary">ruvX</name>
    <name evidence="7" type="ORF">HCG48_10695</name>
</gene>
<comment type="similarity">
    <text evidence="5">Belongs to the YqgF HJR family.</text>
</comment>
<accession>A0A6H1TWL4</accession>
<keyword evidence="4 5" id="KW-0378">Hydrolase</keyword>
<dbReference type="RefSeq" id="WP_168569153.1">
    <property type="nucleotide sequence ID" value="NZ_CP051167.1"/>
</dbReference>
<keyword evidence="8" id="KW-1185">Reference proteome</keyword>
<dbReference type="Proteomes" id="UP000500857">
    <property type="component" value="Chromosome"/>
</dbReference>
<dbReference type="Gene3D" id="3.30.420.140">
    <property type="entry name" value="YqgF/RNase H-like domain"/>
    <property type="match status" value="1"/>
</dbReference>
<evidence type="ECO:0000256" key="2">
    <source>
        <dbReference type="ARBA" id="ARBA00022517"/>
    </source>
</evidence>
<dbReference type="GO" id="GO:0016788">
    <property type="term" value="F:hydrolase activity, acting on ester bonds"/>
    <property type="evidence" value="ECO:0007669"/>
    <property type="project" value="UniProtKB-UniRule"/>
</dbReference>
<dbReference type="HAMAP" id="MF_00651">
    <property type="entry name" value="Nuclease_YqgF"/>
    <property type="match status" value="1"/>
</dbReference>
<sequence>MKTTISALGLDIGRRRIGVAGCDRTGLIATGLTTLDAKVFAELIAELRSLVAEREVEVLVVGLPYSMNGDIGPQARQVQKFARRLSRTLDLPVDYVDERLTSVEAEQMLHAQRISPSRHKGLIDRKAAALILQQWLDERRQGLRAFPPTSDSEND</sequence>
<evidence type="ECO:0000256" key="3">
    <source>
        <dbReference type="ARBA" id="ARBA00022722"/>
    </source>
</evidence>
<dbReference type="GO" id="GO:0005829">
    <property type="term" value="C:cytosol"/>
    <property type="evidence" value="ECO:0007669"/>
    <property type="project" value="TreeGrafter"/>
</dbReference>
<dbReference type="PANTHER" id="PTHR33317">
    <property type="entry name" value="POLYNUCLEOTIDYL TRANSFERASE, RIBONUCLEASE H-LIKE SUPERFAMILY PROTEIN"/>
    <property type="match status" value="1"/>
</dbReference>
<dbReference type="CDD" id="cd16964">
    <property type="entry name" value="YqgF"/>
    <property type="match status" value="1"/>
</dbReference>
<keyword evidence="3 5" id="KW-0540">Nuclease</keyword>
<keyword evidence="2 5" id="KW-0690">Ribosome biogenesis</keyword>
<organism evidence="7 8">
    <name type="scientific">Oxynema aestuarii AP17</name>
    <dbReference type="NCBI Taxonomy" id="2064643"/>
    <lineage>
        <taxon>Bacteria</taxon>
        <taxon>Bacillati</taxon>
        <taxon>Cyanobacteriota</taxon>
        <taxon>Cyanophyceae</taxon>
        <taxon>Oscillatoriophycideae</taxon>
        <taxon>Oscillatoriales</taxon>
        <taxon>Oscillatoriaceae</taxon>
        <taxon>Oxynema</taxon>
        <taxon>Oxynema aestuarii</taxon>
    </lineage>
</organism>
<proteinExistence type="inferred from homology"/>
<dbReference type="AlphaFoldDB" id="A0A6H1TWL4"/>
<dbReference type="KEGG" id="oxy:HCG48_10695"/>